<dbReference type="PANTHER" id="PTHR43201:SF8">
    <property type="entry name" value="ACYL-COA SYNTHETASE FAMILY MEMBER 3"/>
    <property type="match status" value="1"/>
</dbReference>
<evidence type="ECO:0000256" key="1">
    <source>
        <dbReference type="ARBA" id="ARBA00006432"/>
    </source>
</evidence>
<dbReference type="GO" id="GO:0006631">
    <property type="term" value="P:fatty acid metabolic process"/>
    <property type="evidence" value="ECO:0007669"/>
    <property type="project" value="TreeGrafter"/>
</dbReference>
<dbReference type="AlphaFoldDB" id="A0A1R2B4Z0"/>
<dbReference type="SUPFAM" id="SSF56801">
    <property type="entry name" value="Acetyl-CoA synthetase-like"/>
    <property type="match status" value="1"/>
</dbReference>
<organism evidence="4 5">
    <name type="scientific">Stentor coeruleus</name>
    <dbReference type="NCBI Taxonomy" id="5963"/>
    <lineage>
        <taxon>Eukaryota</taxon>
        <taxon>Sar</taxon>
        <taxon>Alveolata</taxon>
        <taxon>Ciliophora</taxon>
        <taxon>Postciliodesmatophora</taxon>
        <taxon>Heterotrichea</taxon>
        <taxon>Heterotrichida</taxon>
        <taxon>Stentoridae</taxon>
        <taxon>Stentor</taxon>
    </lineage>
</organism>
<proteinExistence type="inferred from homology"/>
<evidence type="ECO:0000313" key="5">
    <source>
        <dbReference type="Proteomes" id="UP000187209"/>
    </source>
</evidence>
<evidence type="ECO:0008006" key="6">
    <source>
        <dbReference type="Google" id="ProtNLM"/>
    </source>
</evidence>
<evidence type="ECO:0000259" key="3">
    <source>
        <dbReference type="Pfam" id="PF13193"/>
    </source>
</evidence>
<dbReference type="EMBL" id="MPUH01000953">
    <property type="protein sequence ID" value="OMJ71827.1"/>
    <property type="molecule type" value="Genomic_DNA"/>
</dbReference>
<reference evidence="4 5" key="1">
    <citation type="submission" date="2016-11" db="EMBL/GenBank/DDBJ databases">
        <title>The macronuclear genome of Stentor coeruleus: a giant cell with tiny introns.</title>
        <authorList>
            <person name="Slabodnick M."/>
            <person name="Ruby J.G."/>
            <person name="Reiff S.B."/>
            <person name="Swart E.C."/>
            <person name="Gosai S."/>
            <person name="Prabakaran S."/>
            <person name="Witkowska E."/>
            <person name="Larue G.E."/>
            <person name="Fisher S."/>
            <person name="Freeman R.M."/>
            <person name="Gunawardena J."/>
            <person name="Chu W."/>
            <person name="Stover N.A."/>
            <person name="Gregory B.D."/>
            <person name="Nowacki M."/>
            <person name="Derisi J."/>
            <person name="Roy S.W."/>
            <person name="Marshall W.F."/>
            <person name="Sood P."/>
        </authorList>
    </citation>
    <scope>NUCLEOTIDE SEQUENCE [LARGE SCALE GENOMIC DNA]</scope>
    <source>
        <strain evidence="4">WM001</strain>
    </source>
</reference>
<evidence type="ECO:0000259" key="2">
    <source>
        <dbReference type="Pfam" id="PF00501"/>
    </source>
</evidence>
<dbReference type="CDD" id="cd05941">
    <property type="entry name" value="MCS"/>
    <property type="match status" value="1"/>
</dbReference>
<evidence type="ECO:0000313" key="4">
    <source>
        <dbReference type="EMBL" id="OMJ71827.1"/>
    </source>
</evidence>
<keyword evidence="5" id="KW-1185">Reference proteome</keyword>
<gene>
    <name evidence="4" type="ORF">SteCoe_29862</name>
</gene>
<dbReference type="Gene3D" id="3.40.50.12780">
    <property type="entry name" value="N-terminal domain of ligase-like"/>
    <property type="match status" value="1"/>
</dbReference>
<dbReference type="Proteomes" id="UP000187209">
    <property type="component" value="Unassembled WGS sequence"/>
</dbReference>
<dbReference type="PANTHER" id="PTHR43201">
    <property type="entry name" value="ACYL-COA SYNTHETASE"/>
    <property type="match status" value="1"/>
</dbReference>
<protein>
    <recommendedName>
        <fullName evidence="6">AMP-dependent synthetase/ligase domain-containing protein</fullName>
    </recommendedName>
</protein>
<feature type="domain" description="AMP-binding enzyme C-terminal" evidence="3">
    <location>
        <begin position="401"/>
        <end position="473"/>
    </location>
</feature>
<feature type="domain" description="AMP-dependent synthetase/ligase" evidence="2">
    <location>
        <begin position="8"/>
        <end position="339"/>
    </location>
</feature>
<accession>A0A1R2B4Z0</accession>
<dbReference type="InterPro" id="IPR045851">
    <property type="entry name" value="AMP-bd_C_sf"/>
</dbReference>
<dbReference type="InterPro" id="IPR000873">
    <property type="entry name" value="AMP-dep_synth/lig_dom"/>
</dbReference>
<comment type="similarity">
    <text evidence="1">Belongs to the ATP-dependent AMP-binding enzyme family.</text>
</comment>
<comment type="caution">
    <text evidence="4">The sequence shown here is derived from an EMBL/GenBank/DDBJ whole genome shotgun (WGS) entry which is preliminary data.</text>
</comment>
<name>A0A1R2B4Z0_9CILI</name>
<dbReference type="Gene3D" id="3.30.300.30">
    <property type="match status" value="1"/>
</dbReference>
<sequence length="484" mass="54176">MDLILRAPKFLQKTAVSCRGRSFTYSDLLYHSNIIKEKLLQGRKDLEGERVVFLAPQSYEFIPIQWGIWQAGGISVPLCLQHPPPEWEYVLNDSQASTVVCYSAFLSELGPVAERKGVRLLPYGDFSSVKDQKVSESPAIDFNRGAQIIYTSGATGKPKGVIATHNSIKAQLESLSEAWEWSENDHILEILPLHHVHGNINVVSCALFSGAKITFHPRFEAQSVWKEFINNDLSIFMGVPTIYSKLIAHWKHLKGREQTIASDSAKKFRLMVSGSMALSESVHNEWKTISDQTLLERYGMTECGMILSNPLKGERKSGYVGKPLPGVEVKIVDSELRVKSKGMFKEYFMKPEATKVAFDEEGWFKTGDITSQDENGNYKIMGRANVDIIKSGEFKMSALDIENDLLGHPDITEVAVLGIPDADYGQIVGVALKSKSKITLQGLQNWCKERMASYKIPKTIVQVDSLPRTQSGKVNKKELSRLFN</sequence>
<dbReference type="OrthoDB" id="2962993at2759"/>
<dbReference type="InterPro" id="IPR025110">
    <property type="entry name" value="AMP-bd_C"/>
</dbReference>
<dbReference type="GO" id="GO:0031956">
    <property type="term" value="F:medium-chain fatty acid-CoA ligase activity"/>
    <property type="evidence" value="ECO:0007669"/>
    <property type="project" value="TreeGrafter"/>
</dbReference>
<dbReference type="Pfam" id="PF13193">
    <property type="entry name" value="AMP-binding_C"/>
    <property type="match status" value="1"/>
</dbReference>
<dbReference type="Pfam" id="PF00501">
    <property type="entry name" value="AMP-binding"/>
    <property type="match status" value="1"/>
</dbReference>
<dbReference type="InterPro" id="IPR042099">
    <property type="entry name" value="ANL_N_sf"/>
</dbReference>